<sequence>AGGGGGGGGSGRPRSSSAASMISNLSEKIRIGGTTLFSRTGRSRAGSDASVIIPTTAGPVPGVATASTTSANATTMPAIPSADQSKFGSATTTMAAMAAAAAVASAMTIPRSSAYNPDMDTTAYNIPHGQAQPQARKASRHSAIIHPLAKASHVDDDDDNSEHDESLERLEGGDVSRTDAVADDQKRSRR</sequence>
<feature type="region of interest" description="Disordered" evidence="1">
    <location>
        <begin position="123"/>
        <end position="190"/>
    </location>
</feature>
<evidence type="ECO:0000313" key="3">
    <source>
        <dbReference type="Proteomes" id="UP000738359"/>
    </source>
</evidence>
<evidence type="ECO:0000256" key="1">
    <source>
        <dbReference type="SAM" id="MobiDB-lite"/>
    </source>
</evidence>
<feature type="compositionally biased region" description="Basic and acidic residues" evidence="1">
    <location>
        <begin position="163"/>
        <end position="177"/>
    </location>
</feature>
<dbReference type="OrthoDB" id="2449401at2759"/>
<feature type="region of interest" description="Disordered" evidence="1">
    <location>
        <begin position="1"/>
        <end position="23"/>
    </location>
</feature>
<gene>
    <name evidence="2" type="ORF">BGZ70_001491</name>
</gene>
<protein>
    <submittedName>
        <fullName evidence="2">Uncharacterized protein</fullName>
    </submittedName>
</protein>
<feature type="compositionally biased region" description="Gly residues" evidence="1">
    <location>
        <begin position="1"/>
        <end position="11"/>
    </location>
</feature>
<accession>A0A9P6IVZ3</accession>
<dbReference type="AlphaFoldDB" id="A0A9P6IVZ3"/>
<organism evidence="2 3">
    <name type="scientific">Mortierella alpina</name>
    <name type="common">Oleaginous fungus</name>
    <name type="synonym">Mortierella renispora</name>
    <dbReference type="NCBI Taxonomy" id="64518"/>
    <lineage>
        <taxon>Eukaryota</taxon>
        <taxon>Fungi</taxon>
        <taxon>Fungi incertae sedis</taxon>
        <taxon>Mucoromycota</taxon>
        <taxon>Mortierellomycotina</taxon>
        <taxon>Mortierellomycetes</taxon>
        <taxon>Mortierellales</taxon>
        <taxon>Mortierellaceae</taxon>
        <taxon>Mortierella</taxon>
    </lineage>
</organism>
<dbReference type="Proteomes" id="UP000738359">
    <property type="component" value="Unassembled WGS sequence"/>
</dbReference>
<dbReference type="EMBL" id="JAAAHY010001337">
    <property type="protein sequence ID" value="KAF9950133.1"/>
    <property type="molecule type" value="Genomic_DNA"/>
</dbReference>
<keyword evidence="3" id="KW-1185">Reference proteome</keyword>
<feature type="non-terminal residue" evidence="2">
    <location>
        <position position="1"/>
    </location>
</feature>
<proteinExistence type="predicted"/>
<name>A0A9P6IVZ3_MORAP</name>
<reference evidence="2" key="1">
    <citation type="journal article" date="2020" name="Fungal Divers.">
        <title>Resolving the Mortierellaceae phylogeny through synthesis of multi-gene phylogenetics and phylogenomics.</title>
        <authorList>
            <person name="Vandepol N."/>
            <person name="Liber J."/>
            <person name="Desiro A."/>
            <person name="Na H."/>
            <person name="Kennedy M."/>
            <person name="Barry K."/>
            <person name="Grigoriev I.V."/>
            <person name="Miller A.N."/>
            <person name="O'Donnell K."/>
            <person name="Stajich J.E."/>
            <person name="Bonito G."/>
        </authorList>
    </citation>
    <scope>NUCLEOTIDE SEQUENCE</scope>
    <source>
        <strain evidence="2">CK1249</strain>
    </source>
</reference>
<evidence type="ECO:0000313" key="2">
    <source>
        <dbReference type="EMBL" id="KAF9950133.1"/>
    </source>
</evidence>
<comment type="caution">
    <text evidence="2">The sequence shown here is derived from an EMBL/GenBank/DDBJ whole genome shotgun (WGS) entry which is preliminary data.</text>
</comment>